<dbReference type="InterPro" id="IPR017441">
    <property type="entry name" value="Protein_kinase_ATP_BS"/>
</dbReference>
<dbReference type="InterPro" id="IPR008271">
    <property type="entry name" value="Ser/Thr_kinase_AS"/>
</dbReference>
<evidence type="ECO:0000256" key="6">
    <source>
        <dbReference type="ARBA" id="ARBA00022777"/>
    </source>
</evidence>
<evidence type="ECO:0000313" key="13">
    <source>
        <dbReference type="Proteomes" id="UP000192223"/>
    </source>
</evidence>
<dbReference type="STRING" id="224129.A0A1W4WR22"/>
<dbReference type="EC" id="2.7.11.1" evidence="2"/>
<dbReference type="KEGG" id="apln:108737761"/>
<reference evidence="14" key="1">
    <citation type="submission" date="2025-08" db="UniProtKB">
        <authorList>
            <consortium name="RefSeq"/>
        </authorList>
    </citation>
    <scope>IDENTIFICATION</scope>
    <source>
        <tissue evidence="14">Entire body</tissue>
    </source>
</reference>
<keyword evidence="13" id="KW-1185">Reference proteome</keyword>
<evidence type="ECO:0000256" key="9">
    <source>
        <dbReference type="ARBA" id="ARBA00048679"/>
    </source>
</evidence>
<dbReference type="PRINTS" id="PR00109">
    <property type="entry name" value="TYRKINASE"/>
</dbReference>
<dbReference type="InterPro" id="IPR001245">
    <property type="entry name" value="Ser-Thr/Tyr_kinase_cat_dom"/>
</dbReference>
<dbReference type="PROSITE" id="PS00107">
    <property type="entry name" value="PROTEIN_KINASE_ATP"/>
    <property type="match status" value="1"/>
</dbReference>
<evidence type="ECO:0000313" key="14">
    <source>
        <dbReference type="RefSeq" id="XP_018326359.1"/>
    </source>
</evidence>
<dbReference type="GO" id="GO:0005524">
    <property type="term" value="F:ATP binding"/>
    <property type="evidence" value="ECO:0007669"/>
    <property type="project" value="UniProtKB-UniRule"/>
</dbReference>
<keyword evidence="5 10" id="KW-0547">Nucleotide-binding</keyword>
<dbReference type="SMART" id="SM00220">
    <property type="entry name" value="S_TKc"/>
    <property type="match status" value="1"/>
</dbReference>
<evidence type="ECO:0000256" key="7">
    <source>
        <dbReference type="ARBA" id="ARBA00022840"/>
    </source>
</evidence>
<evidence type="ECO:0000256" key="4">
    <source>
        <dbReference type="ARBA" id="ARBA00022679"/>
    </source>
</evidence>
<name>A0A1W4WR22_AGRPL</name>
<dbReference type="PANTHER" id="PTHR44899">
    <property type="entry name" value="CAMK FAMILY PROTEIN KINASE"/>
    <property type="match status" value="1"/>
</dbReference>
<gene>
    <name evidence="14" type="primary">LOC108737761</name>
</gene>
<evidence type="ECO:0000256" key="1">
    <source>
        <dbReference type="ARBA" id="ARBA00010886"/>
    </source>
</evidence>
<organism evidence="13 14">
    <name type="scientific">Agrilus planipennis</name>
    <name type="common">Emerald ash borer</name>
    <name type="synonym">Agrilus marcopoli</name>
    <dbReference type="NCBI Taxonomy" id="224129"/>
    <lineage>
        <taxon>Eukaryota</taxon>
        <taxon>Metazoa</taxon>
        <taxon>Ecdysozoa</taxon>
        <taxon>Arthropoda</taxon>
        <taxon>Hexapoda</taxon>
        <taxon>Insecta</taxon>
        <taxon>Pterygota</taxon>
        <taxon>Neoptera</taxon>
        <taxon>Endopterygota</taxon>
        <taxon>Coleoptera</taxon>
        <taxon>Polyphaga</taxon>
        <taxon>Elateriformia</taxon>
        <taxon>Buprestoidea</taxon>
        <taxon>Buprestidae</taxon>
        <taxon>Agrilinae</taxon>
        <taxon>Agrilus</taxon>
    </lineage>
</organism>
<dbReference type="Gene3D" id="1.10.510.10">
    <property type="entry name" value="Transferase(Phosphotransferase) domain 1"/>
    <property type="match status" value="1"/>
</dbReference>
<dbReference type="OrthoDB" id="248923at2759"/>
<protein>
    <recommendedName>
        <fullName evidence="2">non-specific serine/threonine protein kinase</fullName>
        <ecNumber evidence="2">2.7.11.1</ecNumber>
    </recommendedName>
</protein>
<dbReference type="PROSITE" id="PS00108">
    <property type="entry name" value="PROTEIN_KINASE_ST"/>
    <property type="match status" value="1"/>
</dbReference>
<dbReference type="GO" id="GO:0004674">
    <property type="term" value="F:protein serine/threonine kinase activity"/>
    <property type="evidence" value="ECO:0007669"/>
    <property type="project" value="UniProtKB-KW"/>
</dbReference>
<feature type="domain" description="Protein kinase" evidence="12">
    <location>
        <begin position="4"/>
        <end position="260"/>
    </location>
</feature>
<dbReference type="InterPro" id="IPR011009">
    <property type="entry name" value="Kinase-like_dom_sf"/>
</dbReference>
<dbReference type="RefSeq" id="XP_018326359.1">
    <property type="nucleotide sequence ID" value="XM_018470857.1"/>
</dbReference>
<evidence type="ECO:0000256" key="8">
    <source>
        <dbReference type="ARBA" id="ARBA00047899"/>
    </source>
</evidence>
<dbReference type="SUPFAM" id="SSF56112">
    <property type="entry name" value="Protein kinase-like (PK-like)"/>
    <property type="match status" value="1"/>
</dbReference>
<dbReference type="GO" id="GO:0006950">
    <property type="term" value="P:response to stress"/>
    <property type="evidence" value="ECO:0007669"/>
    <property type="project" value="UniProtKB-ARBA"/>
</dbReference>
<dbReference type="InterPro" id="IPR000719">
    <property type="entry name" value="Prot_kinase_dom"/>
</dbReference>
<feature type="binding site" evidence="10">
    <location>
        <position position="33"/>
    </location>
    <ligand>
        <name>ATP</name>
        <dbReference type="ChEBI" id="CHEBI:30616"/>
    </ligand>
</feature>
<evidence type="ECO:0000256" key="10">
    <source>
        <dbReference type="PROSITE-ProRule" id="PRU10141"/>
    </source>
</evidence>
<comment type="catalytic activity">
    <reaction evidence="8">
        <text>L-threonyl-[protein] + ATP = O-phospho-L-threonyl-[protein] + ADP + H(+)</text>
        <dbReference type="Rhea" id="RHEA:46608"/>
        <dbReference type="Rhea" id="RHEA-COMP:11060"/>
        <dbReference type="Rhea" id="RHEA-COMP:11605"/>
        <dbReference type="ChEBI" id="CHEBI:15378"/>
        <dbReference type="ChEBI" id="CHEBI:30013"/>
        <dbReference type="ChEBI" id="CHEBI:30616"/>
        <dbReference type="ChEBI" id="CHEBI:61977"/>
        <dbReference type="ChEBI" id="CHEBI:456216"/>
        <dbReference type="EC" id="2.7.11.1"/>
    </reaction>
</comment>
<keyword evidence="3 11" id="KW-0723">Serine/threonine-protein kinase</keyword>
<dbReference type="PROSITE" id="PS50011">
    <property type="entry name" value="PROTEIN_KINASE_DOM"/>
    <property type="match status" value="1"/>
</dbReference>
<dbReference type="PANTHER" id="PTHR44899:SF3">
    <property type="entry name" value="SERINE_THREONINE-PROTEIN KINASE NEK1"/>
    <property type="match status" value="1"/>
</dbReference>
<dbReference type="FunCoup" id="A0A1W4WR22">
    <property type="interactions" value="1"/>
</dbReference>
<comment type="catalytic activity">
    <reaction evidence="9">
        <text>L-seryl-[protein] + ATP = O-phospho-L-seryl-[protein] + ADP + H(+)</text>
        <dbReference type="Rhea" id="RHEA:17989"/>
        <dbReference type="Rhea" id="RHEA-COMP:9863"/>
        <dbReference type="Rhea" id="RHEA-COMP:11604"/>
        <dbReference type="ChEBI" id="CHEBI:15378"/>
        <dbReference type="ChEBI" id="CHEBI:29999"/>
        <dbReference type="ChEBI" id="CHEBI:30616"/>
        <dbReference type="ChEBI" id="CHEBI:83421"/>
        <dbReference type="ChEBI" id="CHEBI:456216"/>
        <dbReference type="EC" id="2.7.11.1"/>
    </reaction>
</comment>
<dbReference type="Pfam" id="PF00069">
    <property type="entry name" value="Pkinase"/>
    <property type="match status" value="1"/>
</dbReference>
<evidence type="ECO:0000256" key="11">
    <source>
        <dbReference type="RuleBase" id="RU000304"/>
    </source>
</evidence>
<keyword evidence="4" id="KW-0808">Transferase</keyword>
<dbReference type="AlphaFoldDB" id="A0A1W4WR22"/>
<dbReference type="GeneID" id="108737761"/>
<dbReference type="FunFam" id="3.30.200.20:FF:000097">
    <property type="entry name" value="Probable serine/threonine-protein kinase nek1"/>
    <property type="match status" value="1"/>
</dbReference>
<keyword evidence="6" id="KW-0418">Kinase</keyword>
<evidence type="ECO:0000256" key="5">
    <source>
        <dbReference type="ARBA" id="ARBA00022741"/>
    </source>
</evidence>
<dbReference type="InterPro" id="IPR051131">
    <property type="entry name" value="NEK_Ser/Thr_kinase_NIMA"/>
</dbReference>
<evidence type="ECO:0000256" key="2">
    <source>
        <dbReference type="ARBA" id="ARBA00012513"/>
    </source>
</evidence>
<proteinExistence type="inferred from homology"/>
<accession>A0A1W4WR22</accession>
<dbReference type="InParanoid" id="A0A1W4WR22"/>
<dbReference type="PIRSF" id="PIRSF000654">
    <property type="entry name" value="Integrin-linked_kinase"/>
    <property type="match status" value="1"/>
</dbReference>
<evidence type="ECO:0000259" key="12">
    <source>
        <dbReference type="PROSITE" id="PS50011"/>
    </source>
</evidence>
<dbReference type="Proteomes" id="UP000192223">
    <property type="component" value="Unplaced"/>
</dbReference>
<sequence length="276" mass="31091">MGSFNILDKLGSGTFGTVFLCERKHNKVKIVLKEIKVDIHSNQLLSAKNEVSILKSLNHPNIVQYYDSYISNGIFYIVMEYASKGTLHELLNNTRPNYLPQSTIMCIFCQILNALNHIHEKNIIHRDLKAENIFMTGLKGDVVKIGDFGISKTLFNDGKAHTVIGTTNYLAPEMCDGHPYDIKSDVWALGCLLYELCALEKMFDGSISNVVLAVASGHRKQININLYEDGLQIQTMIDAMLQRNPTDRPDTLTLMKYPVVFTTYYTIGTYLGCIQP</sequence>
<keyword evidence="7 10" id="KW-0067">ATP-binding</keyword>
<evidence type="ECO:0000256" key="3">
    <source>
        <dbReference type="ARBA" id="ARBA00022527"/>
    </source>
</evidence>
<comment type="similarity">
    <text evidence="1">Belongs to the protein kinase superfamily. NEK Ser/Thr protein kinase family. NIMA subfamily.</text>
</comment>